<proteinExistence type="predicted"/>
<evidence type="ECO:0000313" key="1">
    <source>
        <dbReference type="EMBL" id="MDN5213683.1"/>
    </source>
</evidence>
<accession>A0ABT8L7K2</accession>
<sequence length="52" mass="5611">MLRLVHTRTQLIIDRCLRATKLDRCEGAAINPMSALKFELAQSSGIGAVAIG</sequence>
<dbReference type="RefSeq" id="WP_346759020.1">
    <property type="nucleotide sequence ID" value="NZ_JAUJEB010000003.1"/>
</dbReference>
<name>A0ABT8L7K2_9BACT</name>
<keyword evidence="2" id="KW-1185">Reference proteome</keyword>
<gene>
    <name evidence="1" type="ORF">QQ020_16545</name>
</gene>
<reference evidence="1" key="1">
    <citation type="submission" date="2023-06" db="EMBL/GenBank/DDBJ databases">
        <title>Genomic of Agaribacillus aureum.</title>
        <authorList>
            <person name="Wang G."/>
        </authorList>
    </citation>
    <scope>NUCLEOTIDE SEQUENCE</scope>
    <source>
        <strain evidence="1">BMA12</strain>
    </source>
</reference>
<dbReference type="EMBL" id="JAUJEB010000003">
    <property type="protein sequence ID" value="MDN5213683.1"/>
    <property type="molecule type" value="Genomic_DNA"/>
</dbReference>
<comment type="caution">
    <text evidence="1">The sequence shown here is derived from an EMBL/GenBank/DDBJ whole genome shotgun (WGS) entry which is preliminary data.</text>
</comment>
<protein>
    <submittedName>
        <fullName evidence="1">Uncharacterized protein</fullName>
    </submittedName>
</protein>
<dbReference type="Proteomes" id="UP001172083">
    <property type="component" value="Unassembled WGS sequence"/>
</dbReference>
<evidence type="ECO:0000313" key="2">
    <source>
        <dbReference type="Proteomes" id="UP001172083"/>
    </source>
</evidence>
<organism evidence="1 2">
    <name type="scientific">Agaribacillus aureus</name>
    <dbReference type="NCBI Taxonomy" id="3051825"/>
    <lineage>
        <taxon>Bacteria</taxon>
        <taxon>Pseudomonadati</taxon>
        <taxon>Bacteroidota</taxon>
        <taxon>Cytophagia</taxon>
        <taxon>Cytophagales</taxon>
        <taxon>Splendidivirgaceae</taxon>
        <taxon>Agaribacillus</taxon>
    </lineage>
</organism>